<accession>Q2KVY3</accession>
<dbReference type="InterPro" id="IPR051715">
    <property type="entry name" value="Intimin-Invasin_domain"/>
</dbReference>
<proteinExistence type="inferred from homology"/>
<evidence type="ECO:0000313" key="7">
    <source>
        <dbReference type="Proteomes" id="UP000001977"/>
    </source>
</evidence>
<dbReference type="InterPro" id="IPR024519">
    <property type="entry name" value="IAT_beta"/>
</dbReference>
<evidence type="ECO:0000259" key="4">
    <source>
        <dbReference type="Pfam" id="PF13018"/>
    </source>
</evidence>
<feature type="non-terminal residue" evidence="6">
    <location>
        <position position="1"/>
    </location>
</feature>
<gene>
    <name evidence="6" type="ordered locus">BAV0900</name>
</gene>
<dbReference type="HOGENOM" id="CLU_001980_0_0_4"/>
<dbReference type="EMBL" id="AM167904">
    <property type="protein sequence ID" value="CAJ48511.1"/>
    <property type="molecule type" value="Genomic_DNA"/>
</dbReference>
<dbReference type="Proteomes" id="UP000001977">
    <property type="component" value="Chromosome"/>
</dbReference>
<dbReference type="InterPro" id="IPR013783">
    <property type="entry name" value="Ig-like_fold"/>
</dbReference>
<feature type="domain" description="Bacterial Ig" evidence="5">
    <location>
        <begin position="1359"/>
        <end position="1436"/>
    </location>
</feature>
<feature type="domain" description="Bacterial Ig" evidence="5">
    <location>
        <begin position="650"/>
        <end position="734"/>
    </location>
</feature>
<protein>
    <submittedName>
        <fullName evidence="6">Adhesin</fullName>
    </submittedName>
</protein>
<dbReference type="InterPro" id="IPR024973">
    <property type="entry name" value="ESPR"/>
</dbReference>
<dbReference type="PANTHER" id="PTHR39576">
    <property type="entry name" value="ATTACHING AND EFFACING PROTEIN HOMOLOG-RELATED-RELATED"/>
    <property type="match status" value="1"/>
</dbReference>
<dbReference type="Pfam" id="PF11924">
    <property type="entry name" value="IAT_beta"/>
    <property type="match status" value="1"/>
</dbReference>
<feature type="domain" description="Bacterial Ig" evidence="5">
    <location>
        <begin position="1179"/>
        <end position="1262"/>
    </location>
</feature>
<evidence type="ECO:0000259" key="5">
    <source>
        <dbReference type="Pfam" id="PF17936"/>
    </source>
</evidence>
<feature type="compositionally biased region" description="Basic and acidic residues" evidence="2">
    <location>
        <begin position="638"/>
        <end position="650"/>
    </location>
</feature>
<feature type="domain" description="Bacterial Ig" evidence="5">
    <location>
        <begin position="934"/>
        <end position="1001"/>
    </location>
</feature>
<feature type="domain" description="ESPR" evidence="4">
    <location>
        <begin position="2"/>
        <end position="50"/>
    </location>
</feature>
<comment type="similarity">
    <text evidence="1">Belongs to the intimin/invasin family.</text>
</comment>
<dbReference type="InterPro" id="IPR041498">
    <property type="entry name" value="Big_6"/>
</dbReference>
<feature type="domain" description="Inverse autotransporter beta-domain" evidence="3">
    <location>
        <begin position="105"/>
        <end position="374"/>
    </location>
</feature>
<dbReference type="eggNOG" id="COG2911">
    <property type="taxonomic scope" value="Bacteria"/>
</dbReference>
<feature type="region of interest" description="Disordered" evidence="2">
    <location>
        <begin position="1145"/>
        <end position="1170"/>
    </location>
</feature>
<feature type="domain" description="Bacterial Ig" evidence="5">
    <location>
        <begin position="1093"/>
        <end position="1176"/>
    </location>
</feature>
<dbReference type="STRING" id="360910.BAV0900"/>
<dbReference type="PANTHER" id="PTHR39576:SF2">
    <property type="entry name" value="ATTACHING AND EFFACING PROTEIN HOMOLOG-RELATED"/>
    <property type="match status" value="1"/>
</dbReference>
<sequence>VNRGMYRVIWSQVRDAWIVVKEGVVSHAKGSGRNRRRRAQRAASSAVCLSLGMQAAAPLAVLAQGAPEMTNRPEAGDIVPSDVLTQVAVRAQDLARRQADRREGAQVDADYLKQQGQAQFNQFLQEGVRAANESGLRFLRNLQGDLRHDFDNGRTSLELRTIDQVYRKGANTGLLQLGGHNQNNRPTANLGGVYRRDINERLMLGANAFLDYEFAKQHLRGSLGVEAIAPEFSFYGNVYAPMSGWTGAKRDNRREERPASGMDLGMKYSPGFAPGLSLKANYFRWNGAAVDYFDNGRTQDRATGFKYGVQYKPVPLLSLGVEQTRVIGGASQTSVQLGVALNLSEPLSKQLRRGGETPVFNLDAHRNALVERENRIVLNTRQKLIILPLTVTTVLTDSVSGRITLVGQTQAQATVNWTLPDGSSGQSRADASGVYRIESRKDQPSGPIRLKAVNQYGDRSREVVYQYEDGLVLGGLEVKILVMQTLPANGKLKVRGKTEPKMDVRVTFPDGEVVQLRSADDGSFTALSKQRVPRGVVQVRVTDPSTDQEAVAQDMYEPPAAVAPTIDKVTTDPATGRVTIVGEAEPRSRVEIRFSDGTTEVVDADDEGHYSATSAGDLPSGELRATRLPAAGEQPLSTRREYKDEVDKTAPEAPSITKVSTDATTGRVTVSGSAEPDVVVTVMFPDGTEKTVPTNDDGTYRATSDGNMVSGDILAHATDRAKNRSPDTRYAYADAVAPATPVIRRLTTNSTTGQVTAAGTAEPGNQVAVTFPDGTQKTVTADGEGHYTAESEGDQPSGDVKAQAVDAAGNKSPETSRNYVDTVDKTAPAAPTITNVATDAATGHVTVSGRAESDTQVTVTFPSGESKQVPADAGGAYRVSSDTDQPSGEIKAQAADAAGNKSPEATKAYDDTVDKTAPPLSITNVSTAPATGVVTVTGNTEAGSSVAVNFPGGQSVNVTAAADGSYTASSTRDVTQSGDITATARDAAGNVSAPATQAYNDIVDKTPPPVSITNVSTAPGSGIVTVTGVSEPGASVVVNFPGRGTARAEAAPDGGYTVSSTGPVESGAIQAVATDSHDNHSEPVRRDYLDTTAPAAPVISEVTAGPTGLVTVEGRAEVGSTVTVTFPDGASKQVPVADAGTYRVTSDANQPSGDIKASATDKARNKSPEATQVYTDQTAPAVPLISTVNTSPQTGVVTVEGTAEADSQVKVSFPDGTSKTVSADGSGHYTATSDHDQPSGEIKVQATDAANNKSPEATKAYADGVDKTPPVVSISNVQAADATGIVTVTGHTEAGSTVQVTFPDGQAVNATVDQDGSYTARSSKDVTQSGDITATATDAAGNPSAPATQAYDDTVDRTAPPVPTISSVTGNAAGQVTVVGTAEPGSTVTINFPGGSEKQVQLNADGQYSVTSDGHIPTGDIKASATDREGNKSAEVSKAYMSAPPAPVINSVTTDANTGRVTVSGTAKPNGKVLVTFPGGSQREVSVSAGGDYTATSSDDEESGEIKAVLLEGAERSRETKRNYADEAVRLSAKDVEIENGDQAGFWLTVTHSVGSYGYSLLSIQTSGKVSVKLLPSDPSDRNQQELVKVIALQVSGPYAWSGAVNVSADKYIDQNPPSWVPAGTYPVKIVVTQIATGATVEVSGTIVYSKTAV</sequence>
<dbReference type="Gene3D" id="2.60.40.10">
    <property type="entry name" value="Immunoglobulins"/>
    <property type="match status" value="11"/>
</dbReference>
<organism evidence="6 7">
    <name type="scientific">Bordetella avium (strain 197N)</name>
    <dbReference type="NCBI Taxonomy" id="360910"/>
    <lineage>
        <taxon>Bacteria</taxon>
        <taxon>Pseudomonadati</taxon>
        <taxon>Pseudomonadota</taxon>
        <taxon>Betaproteobacteria</taxon>
        <taxon>Burkholderiales</taxon>
        <taxon>Alcaligenaceae</taxon>
        <taxon>Bordetella</taxon>
    </lineage>
</organism>
<feature type="domain" description="Bacterial Ig" evidence="5">
    <location>
        <begin position="1286"/>
        <end position="1351"/>
    </location>
</feature>
<evidence type="ECO:0000259" key="3">
    <source>
        <dbReference type="Pfam" id="PF11924"/>
    </source>
</evidence>
<reference evidence="6 7" key="1">
    <citation type="journal article" date="2006" name="J. Bacteriol.">
        <title>Comparison of the genome sequence of the poultry pathogen Bordetella avium with those of B. bronchiseptica, B. pertussis, and B. parapertussis reveals extensive diversity in surface structures associated with host interaction.</title>
        <authorList>
            <person name="Sebaihia M."/>
            <person name="Preston A."/>
            <person name="Maskell D.J."/>
            <person name="Kuzmiak H."/>
            <person name="Connell T.D."/>
            <person name="King N.D."/>
            <person name="Orndorff P.E."/>
            <person name="Miyamoto D.M."/>
            <person name="Thomson N.R."/>
            <person name="Harris D."/>
            <person name="Goble A."/>
            <person name="Lord A."/>
            <person name="Murphy L."/>
            <person name="Quail M.A."/>
            <person name="Rutter S."/>
            <person name="Squares R."/>
            <person name="Squares S."/>
            <person name="Woodward J."/>
            <person name="Parkhill J."/>
            <person name="Temple L.M."/>
        </authorList>
    </citation>
    <scope>NUCLEOTIDE SEQUENCE [LARGE SCALE GENOMIC DNA]</scope>
    <source>
        <strain evidence="6 7">197N</strain>
    </source>
</reference>
<evidence type="ECO:0000313" key="6">
    <source>
        <dbReference type="EMBL" id="CAJ48511.1"/>
    </source>
</evidence>
<dbReference type="Pfam" id="PF17936">
    <property type="entry name" value="Big_6"/>
    <property type="match status" value="8"/>
</dbReference>
<name>Q2KVY3_BORA1</name>
<dbReference type="KEGG" id="bav:BAV0900"/>
<evidence type="ECO:0000256" key="2">
    <source>
        <dbReference type="SAM" id="MobiDB-lite"/>
    </source>
</evidence>
<feature type="domain" description="Bacterial Ig" evidence="5">
    <location>
        <begin position="827"/>
        <end position="908"/>
    </location>
</feature>
<feature type="region of interest" description="Disordered" evidence="2">
    <location>
        <begin position="606"/>
        <end position="654"/>
    </location>
</feature>
<dbReference type="InterPro" id="IPR038177">
    <property type="entry name" value="IAT_beta_sf"/>
</dbReference>
<keyword evidence="7" id="KW-1185">Reference proteome</keyword>
<dbReference type="GO" id="GO:0009279">
    <property type="term" value="C:cell outer membrane"/>
    <property type="evidence" value="ECO:0007669"/>
    <property type="project" value="TreeGrafter"/>
</dbReference>
<feature type="region of interest" description="Disordered" evidence="2">
    <location>
        <begin position="864"/>
        <end position="921"/>
    </location>
</feature>
<feature type="region of interest" description="Disordered" evidence="2">
    <location>
        <begin position="1409"/>
        <end position="1434"/>
    </location>
</feature>
<feature type="region of interest" description="Disordered" evidence="2">
    <location>
        <begin position="1213"/>
        <end position="1239"/>
    </location>
</feature>
<feature type="domain" description="Bacterial Ig" evidence="5">
    <location>
        <begin position="737"/>
        <end position="820"/>
    </location>
</feature>
<dbReference type="Gene3D" id="2.40.160.160">
    <property type="entry name" value="Inverse autotransporter, beta-domain"/>
    <property type="match status" value="1"/>
</dbReference>
<dbReference type="Pfam" id="PF13018">
    <property type="entry name" value="ESPR"/>
    <property type="match status" value="1"/>
</dbReference>
<evidence type="ECO:0000256" key="1">
    <source>
        <dbReference type="ARBA" id="ARBA00010116"/>
    </source>
</evidence>